<keyword evidence="2" id="KW-0812">Transmembrane</keyword>
<proteinExistence type="predicted"/>
<feature type="region of interest" description="Disordered" evidence="1">
    <location>
        <begin position="48"/>
        <end position="101"/>
    </location>
</feature>
<feature type="transmembrane region" description="Helical" evidence="2">
    <location>
        <begin position="14"/>
        <end position="32"/>
    </location>
</feature>
<keyword evidence="2" id="KW-1133">Transmembrane helix</keyword>
<sequence>MCTGLTALRVGPTAALPAFLLLAVVAVLLAVVDVQHRLLPDRIVLPRARRRRSAASSCSPPAGSGAPAPCRSDRPCCSGQLWQSHSPSPDAATGSGDRNAA</sequence>
<gene>
    <name evidence="3" type="ORF">IN07_07605</name>
</gene>
<comment type="caution">
    <text evidence="3">The sequence shown here is derived from an EMBL/GenBank/DDBJ whole genome shotgun (WGS) entry which is preliminary data.</text>
</comment>
<evidence type="ECO:0000313" key="3">
    <source>
        <dbReference type="EMBL" id="KGH47257.1"/>
    </source>
</evidence>
<dbReference type="STRING" id="1522368.IN07_07605"/>
<name>A0A098Y9Z2_9ACTN</name>
<organism evidence="3 4">
    <name type="scientific">Modestobacter caceresii</name>
    <dbReference type="NCBI Taxonomy" id="1522368"/>
    <lineage>
        <taxon>Bacteria</taxon>
        <taxon>Bacillati</taxon>
        <taxon>Actinomycetota</taxon>
        <taxon>Actinomycetes</taxon>
        <taxon>Geodermatophilales</taxon>
        <taxon>Geodermatophilaceae</taxon>
        <taxon>Modestobacter</taxon>
    </lineage>
</organism>
<dbReference type="EMBL" id="JPMX01000024">
    <property type="protein sequence ID" value="KGH47257.1"/>
    <property type="molecule type" value="Genomic_DNA"/>
</dbReference>
<evidence type="ECO:0000256" key="1">
    <source>
        <dbReference type="SAM" id="MobiDB-lite"/>
    </source>
</evidence>
<reference evidence="3 4" key="1">
    <citation type="submission" date="2014-07" db="EMBL/GenBank/DDBJ databases">
        <title>Biosystematic studies on Modestobacter strains isolated from extreme hyper-arid desert soil and from historic building.</title>
        <authorList>
            <person name="Bukarasam K."/>
            <person name="Bull A."/>
            <person name="Girard G."/>
            <person name="van Wezel G."/>
            <person name="Goodfellow M."/>
        </authorList>
    </citation>
    <scope>NUCLEOTIDE SEQUENCE [LARGE SCALE GENOMIC DNA]</scope>
    <source>
        <strain evidence="3 4">KNN45-2b</strain>
    </source>
</reference>
<evidence type="ECO:0000256" key="2">
    <source>
        <dbReference type="SAM" id="Phobius"/>
    </source>
</evidence>
<feature type="compositionally biased region" description="Low complexity" evidence="1">
    <location>
        <begin position="54"/>
        <end position="70"/>
    </location>
</feature>
<dbReference type="Proteomes" id="UP000029713">
    <property type="component" value="Unassembled WGS sequence"/>
</dbReference>
<protein>
    <submittedName>
        <fullName evidence="3">Uncharacterized protein</fullName>
    </submittedName>
</protein>
<dbReference type="AlphaFoldDB" id="A0A098Y9Z2"/>
<accession>A0A098Y9Z2</accession>
<keyword evidence="4" id="KW-1185">Reference proteome</keyword>
<keyword evidence="2" id="KW-0472">Membrane</keyword>
<evidence type="ECO:0000313" key="4">
    <source>
        <dbReference type="Proteomes" id="UP000029713"/>
    </source>
</evidence>